<dbReference type="Proteomes" id="UP000299102">
    <property type="component" value="Unassembled WGS sequence"/>
</dbReference>
<evidence type="ECO:0000313" key="2">
    <source>
        <dbReference type="EMBL" id="GBP51930.1"/>
    </source>
</evidence>
<protein>
    <submittedName>
        <fullName evidence="2">Uncharacterized protein</fullName>
    </submittedName>
</protein>
<gene>
    <name evidence="2" type="ORF">EVAR_80025_1</name>
</gene>
<reference evidence="2 3" key="1">
    <citation type="journal article" date="2019" name="Commun. Biol.">
        <title>The bagworm genome reveals a unique fibroin gene that provides high tensile strength.</title>
        <authorList>
            <person name="Kono N."/>
            <person name="Nakamura H."/>
            <person name="Ohtoshi R."/>
            <person name="Tomita M."/>
            <person name="Numata K."/>
            <person name="Arakawa K."/>
        </authorList>
    </citation>
    <scope>NUCLEOTIDE SEQUENCE [LARGE SCALE GENOMIC DNA]</scope>
</reference>
<accession>A0A4C1WM58</accession>
<evidence type="ECO:0000256" key="1">
    <source>
        <dbReference type="SAM" id="MobiDB-lite"/>
    </source>
</evidence>
<sequence>MYALHHDIIRSNDPSEFPSDAYPLTGPAEVTKYRRAAGGRAVVQLAILRARAAHVTRKAARKCAFLTRRELLLLSAITGCYITTTGPSVRSPRPPQTPSPPRVAGRRTHRRPLSELP</sequence>
<feature type="compositionally biased region" description="Pro residues" evidence="1">
    <location>
        <begin position="92"/>
        <end position="101"/>
    </location>
</feature>
<comment type="caution">
    <text evidence="2">The sequence shown here is derived from an EMBL/GenBank/DDBJ whole genome shotgun (WGS) entry which is preliminary data.</text>
</comment>
<dbReference type="AlphaFoldDB" id="A0A4C1WM58"/>
<proteinExistence type="predicted"/>
<dbReference type="EMBL" id="BGZK01000592">
    <property type="protein sequence ID" value="GBP51930.1"/>
    <property type="molecule type" value="Genomic_DNA"/>
</dbReference>
<organism evidence="2 3">
    <name type="scientific">Eumeta variegata</name>
    <name type="common">Bagworm moth</name>
    <name type="synonym">Eumeta japonica</name>
    <dbReference type="NCBI Taxonomy" id="151549"/>
    <lineage>
        <taxon>Eukaryota</taxon>
        <taxon>Metazoa</taxon>
        <taxon>Ecdysozoa</taxon>
        <taxon>Arthropoda</taxon>
        <taxon>Hexapoda</taxon>
        <taxon>Insecta</taxon>
        <taxon>Pterygota</taxon>
        <taxon>Neoptera</taxon>
        <taxon>Endopterygota</taxon>
        <taxon>Lepidoptera</taxon>
        <taxon>Glossata</taxon>
        <taxon>Ditrysia</taxon>
        <taxon>Tineoidea</taxon>
        <taxon>Psychidae</taxon>
        <taxon>Oiketicinae</taxon>
        <taxon>Eumeta</taxon>
    </lineage>
</organism>
<feature type="region of interest" description="Disordered" evidence="1">
    <location>
        <begin position="83"/>
        <end position="117"/>
    </location>
</feature>
<keyword evidence="3" id="KW-1185">Reference proteome</keyword>
<name>A0A4C1WM58_EUMVA</name>
<evidence type="ECO:0000313" key="3">
    <source>
        <dbReference type="Proteomes" id="UP000299102"/>
    </source>
</evidence>